<sequence>MNDIRDYLPWLQSNRKNSNHNSNYWHFKHTICNQPTNLDKINNSLTTGKYQFEPATVIYSKINREYLTIWSAKDSLVLKTIAESLKSKNGHIFSKDCVSNKNNGGSKQAFDIINKHIKTHKYIYRTDIKKFYNSINHKILLDKLKNFTSKQEYQLIQSHLDRIEWQDGEYYEVKQGISKSSPLSPVLGCIYLHELDVAMAKLDIIYKRFVDDFIIMAKTKHKLRKAVKIVKQILCKLKLVEHPDKTDYRNFNNQNAKSFDFLGVKISHKGVIAIKDRTKNNFVIKINQLYEYLRLILKFKNIVRVDTDLEIRILEVIIKQIKYFNNYYKFISKYFVYA</sequence>
<evidence type="ECO:0000313" key="4">
    <source>
        <dbReference type="Proteomes" id="UP000029117"/>
    </source>
</evidence>
<dbReference type="GO" id="GO:0003964">
    <property type="term" value="F:RNA-directed DNA polymerase activity"/>
    <property type="evidence" value="ECO:0007669"/>
    <property type="project" value="UniProtKB-KW"/>
</dbReference>
<dbReference type="InterPro" id="IPR051083">
    <property type="entry name" value="GrpII_Intron_Splice-Mob/Def"/>
</dbReference>
<comment type="caution">
    <text evidence="3">The sequence shown here is derived from an EMBL/GenBank/DDBJ whole genome shotgun (WGS) entry which is preliminary data.</text>
</comment>
<dbReference type="SUPFAM" id="SSF56672">
    <property type="entry name" value="DNA/RNA polymerases"/>
    <property type="match status" value="1"/>
</dbReference>
<dbReference type="Pfam" id="PF00078">
    <property type="entry name" value="RVT_1"/>
    <property type="match status" value="1"/>
</dbReference>
<evidence type="ECO:0000256" key="1">
    <source>
        <dbReference type="ARBA" id="ARBA00034120"/>
    </source>
</evidence>
<dbReference type="InterPro" id="IPR000477">
    <property type="entry name" value="RT_dom"/>
</dbReference>
<keyword evidence="3" id="KW-0808">Transferase</keyword>
<reference evidence="3 4" key="1">
    <citation type="submission" date="2014-04" db="EMBL/GenBank/DDBJ databases">
        <authorList>
            <person name="Bishop-Lilly K.A."/>
            <person name="Broomall S.M."/>
            <person name="Chain P.S."/>
            <person name="Chertkov O."/>
            <person name="Coyne S.R."/>
            <person name="Daligault H.E."/>
            <person name="Davenport K.W."/>
            <person name="Erkkila T."/>
            <person name="Frey K.G."/>
            <person name="Gibbons H.S."/>
            <person name="Gu W."/>
            <person name="Jaissle J."/>
            <person name="Johnson S.L."/>
            <person name="Koroleva G.I."/>
            <person name="Ladner J.T."/>
            <person name="Lo C.-C."/>
            <person name="Minogue T.D."/>
            <person name="Munk C."/>
            <person name="Palacios G.F."/>
            <person name="Redden C.L."/>
            <person name="Rosenzweig C.N."/>
            <person name="Scholz M.B."/>
            <person name="Teshima H."/>
            <person name="Xu Y."/>
        </authorList>
    </citation>
    <scope>NUCLEOTIDE SEQUENCE [LARGE SCALE GENOMIC DNA]</scope>
    <source>
        <strain evidence="3 4">FAJ</strain>
    </source>
</reference>
<dbReference type="RefSeq" id="WP_051907678.1">
    <property type="nucleotide sequence ID" value="NZ_KN046798.1"/>
</dbReference>
<dbReference type="Proteomes" id="UP000029117">
    <property type="component" value="Unassembled WGS sequence"/>
</dbReference>
<keyword evidence="3" id="KW-0695">RNA-directed DNA polymerase</keyword>
<dbReference type="PANTHER" id="PTHR34047">
    <property type="entry name" value="NUCLEAR INTRON MATURASE 1, MITOCHONDRIAL-RELATED"/>
    <property type="match status" value="1"/>
</dbReference>
<feature type="domain" description="Reverse transcriptase" evidence="2">
    <location>
        <begin position="1"/>
        <end position="266"/>
    </location>
</feature>
<dbReference type="InterPro" id="IPR043502">
    <property type="entry name" value="DNA/RNA_pol_sf"/>
</dbReference>
<name>A0AAW3D9L9_9GAMM</name>
<dbReference type="PANTHER" id="PTHR34047:SF8">
    <property type="entry name" value="PROTEIN YKFC"/>
    <property type="match status" value="1"/>
</dbReference>
<comment type="similarity">
    <text evidence="1">Belongs to the bacterial reverse transcriptase family.</text>
</comment>
<proteinExistence type="inferred from homology"/>
<dbReference type="AlphaFoldDB" id="A0AAW3D9L9"/>
<organism evidence="3 4">
    <name type="scientific">Francisella philomiragia</name>
    <dbReference type="NCBI Taxonomy" id="28110"/>
    <lineage>
        <taxon>Bacteria</taxon>
        <taxon>Pseudomonadati</taxon>
        <taxon>Pseudomonadota</taxon>
        <taxon>Gammaproteobacteria</taxon>
        <taxon>Thiotrichales</taxon>
        <taxon>Francisellaceae</taxon>
        <taxon>Francisella</taxon>
    </lineage>
</organism>
<dbReference type="EMBL" id="JOUE01000006">
    <property type="protein sequence ID" value="KFJ42281.1"/>
    <property type="molecule type" value="Genomic_DNA"/>
</dbReference>
<gene>
    <name evidence="3" type="ORF">DR78_415</name>
</gene>
<dbReference type="PROSITE" id="PS50878">
    <property type="entry name" value="RT_POL"/>
    <property type="match status" value="1"/>
</dbReference>
<protein>
    <submittedName>
        <fullName evidence="3">Reverse transcriptase family protein</fullName>
    </submittedName>
</protein>
<accession>A0AAW3D9L9</accession>
<evidence type="ECO:0000313" key="3">
    <source>
        <dbReference type="EMBL" id="KFJ42281.1"/>
    </source>
</evidence>
<keyword evidence="3" id="KW-0548">Nucleotidyltransferase</keyword>
<evidence type="ECO:0000259" key="2">
    <source>
        <dbReference type="PROSITE" id="PS50878"/>
    </source>
</evidence>